<keyword evidence="2" id="KW-1185">Reference proteome</keyword>
<evidence type="ECO:0000313" key="1">
    <source>
        <dbReference type="EMBL" id="CAF4943334.1"/>
    </source>
</evidence>
<comment type="caution">
    <text evidence="1">The sequence shown here is derived from an EMBL/GenBank/DDBJ whole genome shotgun (WGS) entry which is preliminary data.</text>
</comment>
<dbReference type="Proteomes" id="UP000663880">
    <property type="component" value="Unassembled WGS sequence"/>
</dbReference>
<name>A0A821XIX8_9NEOP</name>
<gene>
    <name evidence="1" type="ORF">PMACD_LOCUS14933</name>
</gene>
<organism evidence="1 2">
    <name type="scientific">Pieris macdunnoughi</name>
    <dbReference type="NCBI Taxonomy" id="345717"/>
    <lineage>
        <taxon>Eukaryota</taxon>
        <taxon>Metazoa</taxon>
        <taxon>Ecdysozoa</taxon>
        <taxon>Arthropoda</taxon>
        <taxon>Hexapoda</taxon>
        <taxon>Insecta</taxon>
        <taxon>Pterygota</taxon>
        <taxon>Neoptera</taxon>
        <taxon>Endopterygota</taxon>
        <taxon>Lepidoptera</taxon>
        <taxon>Glossata</taxon>
        <taxon>Ditrysia</taxon>
        <taxon>Papilionoidea</taxon>
        <taxon>Pieridae</taxon>
        <taxon>Pierinae</taxon>
        <taxon>Pieris</taxon>
    </lineage>
</organism>
<evidence type="ECO:0000313" key="2">
    <source>
        <dbReference type="Proteomes" id="UP000663880"/>
    </source>
</evidence>
<protein>
    <submittedName>
        <fullName evidence="1">Uncharacterized protein</fullName>
    </submittedName>
</protein>
<dbReference type="AlphaFoldDB" id="A0A821XIX8"/>
<reference evidence="1" key="1">
    <citation type="submission" date="2021-02" db="EMBL/GenBank/DDBJ databases">
        <authorList>
            <person name="Steward A R."/>
        </authorList>
    </citation>
    <scope>NUCLEOTIDE SEQUENCE</scope>
</reference>
<dbReference type="EMBL" id="CAJOBZ010000068">
    <property type="protein sequence ID" value="CAF4943334.1"/>
    <property type="molecule type" value="Genomic_DNA"/>
</dbReference>
<accession>A0A821XIX8</accession>
<proteinExistence type="predicted"/>
<sequence length="146" mass="15290">MTPRQLNSVAIIGIGIPGVKQPSPKLGCPNNPFIIILGMPKPAIPMPKPFIGILDIPSPPIFEQPQPPGYMDGIFVEVSHTVVVGGFIGSILNGACELSQTVVEGIFGSEYMELLSQTVVDGVSSCGLEVSQTVVLGPKMPLPGKL</sequence>